<keyword evidence="1" id="KW-0560">Oxidoreductase</keyword>
<dbReference type="Proteomes" id="UP001254257">
    <property type="component" value="Unassembled WGS sequence"/>
</dbReference>
<evidence type="ECO:0000313" key="2">
    <source>
        <dbReference type="Proteomes" id="UP001254257"/>
    </source>
</evidence>
<dbReference type="EC" id="1.-.-.-" evidence="1"/>
<evidence type="ECO:0000313" key="1">
    <source>
        <dbReference type="EMBL" id="MDU0340166.1"/>
    </source>
</evidence>
<keyword evidence="2" id="KW-1185">Reference proteome</keyword>
<dbReference type="RefSeq" id="WP_316018039.1">
    <property type="nucleotide sequence ID" value="NZ_JAWDID010000011.1"/>
</dbReference>
<dbReference type="CDD" id="cd05233">
    <property type="entry name" value="SDR_c"/>
    <property type="match status" value="1"/>
</dbReference>
<dbReference type="PANTHER" id="PTHR43975:SF2">
    <property type="entry name" value="EG:BACR7A4.14 PROTEIN-RELATED"/>
    <property type="match status" value="1"/>
</dbReference>
<dbReference type="PRINTS" id="PR00081">
    <property type="entry name" value="GDHRDH"/>
</dbReference>
<name>A0ABU3S622_9HYPH</name>
<comment type="caution">
    <text evidence="1">The sequence shown here is derived from an EMBL/GenBank/DDBJ whole genome shotgun (WGS) entry which is preliminary data.</text>
</comment>
<dbReference type="Gene3D" id="3.40.50.720">
    <property type="entry name" value="NAD(P)-binding Rossmann-like Domain"/>
    <property type="match status" value="1"/>
</dbReference>
<dbReference type="GO" id="GO:0016491">
    <property type="term" value="F:oxidoreductase activity"/>
    <property type="evidence" value="ECO:0007669"/>
    <property type="project" value="UniProtKB-KW"/>
</dbReference>
<protein>
    <submittedName>
        <fullName evidence="1">SDR family oxidoreductase</fullName>
        <ecNumber evidence="1">1.-.-.-</ecNumber>
    </submittedName>
</protein>
<accession>A0ABU3S622</accession>
<dbReference type="NCBIfam" id="NF005559">
    <property type="entry name" value="PRK07231.1"/>
    <property type="match status" value="1"/>
</dbReference>
<dbReference type="PANTHER" id="PTHR43975">
    <property type="entry name" value="ZGC:101858"/>
    <property type="match status" value="1"/>
</dbReference>
<dbReference type="Pfam" id="PF13561">
    <property type="entry name" value="adh_short_C2"/>
    <property type="match status" value="1"/>
</dbReference>
<dbReference type="InterPro" id="IPR002347">
    <property type="entry name" value="SDR_fam"/>
</dbReference>
<gene>
    <name evidence="1" type="ORF">RKE40_09755</name>
</gene>
<dbReference type="PRINTS" id="PR00080">
    <property type="entry name" value="SDRFAMILY"/>
</dbReference>
<proteinExistence type="predicted"/>
<dbReference type="SUPFAM" id="SSF51735">
    <property type="entry name" value="NAD(P)-binding Rossmann-fold domains"/>
    <property type="match status" value="1"/>
</dbReference>
<dbReference type="InterPro" id="IPR036291">
    <property type="entry name" value="NAD(P)-bd_dom_sf"/>
</dbReference>
<organism evidence="1 2">
    <name type="scientific">Bosea rubneri</name>
    <dbReference type="NCBI Taxonomy" id="3075434"/>
    <lineage>
        <taxon>Bacteria</taxon>
        <taxon>Pseudomonadati</taxon>
        <taxon>Pseudomonadota</taxon>
        <taxon>Alphaproteobacteria</taxon>
        <taxon>Hyphomicrobiales</taxon>
        <taxon>Boseaceae</taxon>
        <taxon>Bosea</taxon>
    </lineage>
</organism>
<reference evidence="1 2" key="1">
    <citation type="submission" date="2023-09" db="EMBL/GenBank/DDBJ databases">
        <title>Whole genome shotgun sequencing (WGS) of Bosea sp. ZW T0_25, isolated from stored onions (Allium cepa).</title>
        <authorList>
            <person name="Stoll D.A."/>
            <person name="Huch M."/>
        </authorList>
    </citation>
    <scope>NUCLEOTIDE SEQUENCE [LARGE SCALE GENOMIC DNA]</scope>
    <source>
        <strain evidence="1 2">ZW T0_25</strain>
    </source>
</reference>
<dbReference type="EMBL" id="JAWDID010000011">
    <property type="protein sequence ID" value="MDU0340166.1"/>
    <property type="molecule type" value="Genomic_DNA"/>
</dbReference>
<sequence>MARLAGKVAILTGGAGGIGAATAELFAEEGAKVALVDIDATALAEVAARIRAVVPGAEILEIARDVGQEASAATIVAETLSAFGRLDILVNNAGIRSYEPLDEAKAETWQKILSVNLLSYAYLAREALPALRQAGKGAIVNISSTHAFNPRGGMGQYDVAKAGIISMTKTLAFEEADRGVRVNAVCPGLTLTPFHVRRFAPQGKSEQDLRTEKVDHNIQRRWADPREVAWPILWLASDEASFMTASVIMADGGTRV</sequence>